<evidence type="ECO:0000313" key="6">
    <source>
        <dbReference type="EMBL" id="TKX31046.1"/>
    </source>
</evidence>
<dbReference type="PANTHER" id="PTHR42734">
    <property type="entry name" value="METAL TRANSPORT SYSTEM ATP-BINDING PROTEIN TM_0124-RELATED"/>
    <property type="match status" value="1"/>
</dbReference>
<dbReference type="GO" id="GO:0016887">
    <property type="term" value="F:ATP hydrolysis activity"/>
    <property type="evidence" value="ECO:0007669"/>
    <property type="project" value="InterPro"/>
</dbReference>
<dbReference type="PROSITE" id="PS50893">
    <property type="entry name" value="ABC_TRANSPORTER_2"/>
    <property type="match status" value="1"/>
</dbReference>
<reference evidence="6 7" key="1">
    <citation type="submission" date="2018-05" db="EMBL/GenBank/DDBJ databases">
        <title>Novel Campyloabacter and Helicobacter Species and Strains.</title>
        <authorList>
            <person name="Mannion A.J."/>
            <person name="Shen Z."/>
            <person name="Fox J.G."/>
        </authorList>
    </citation>
    <scope>NUCLEOTIDE SEQUENCE [LARGE SCALE GENOMIC DNA]</scope>
    <source>
        <strain evidence="7">MIT17-670</strain>
    </source>
</reference>
<dbReference type="CDD" id="cd03235">
    <property type="entry name" value="ABC_Metallic_Cations"/>
    <property type="match status" value="1"/>
</dbReference>
<dbReference type="InterPro" id="IPR027417">
    <property type="entry name" value="P-loop_NTPase"/>
</dbReference>
<dbReference type="InterPro" id="IPR003593">
    <property type="entry name" value="AAA+_ATPase"/>
</dbReference>
<dbReference type="Proteomes" id="UP000310353">
    <property type="component" value="Unassembled WGS sequence"/>
</dbReference>
<evidence type="ECO:0000259" key="5">
    <source>
        <dbReference type="PROSITE" id="PS50893"/>
    </source>
</evidence>
<dbReference type="SMART" id="SM00382">
    <property type="entry name" value="AAA"/>
    <property type="match status" value="1"/>
</dbReference>
<dbReference type="InterPro" id="IPR017871">
    <property type="entry name" value="ABC_transporter-like_CS"/>
</dbReference>
<dbReference type="Gene3D" id="3.40.50.300">
    <property type="entry name" value="P-loop containing nucleotide triphosphate hydrolases"/>
    <property type="match status" value="1"/>
</dbReference>
<dbReference type="PANTHER" id="PTHR42734:SF17">
    <property type="entry name" value="METAL TRANSPORT SYSTEM ATP-BINDING PROTEIN TM_0124-RELATED"/>
    <property type="match status" value="1"/>
</dbReference>
<protein>
    <submittedName>
        <fullName evidence="6">Metal ABC transporter ATP-binding protein</fullName>
    </submittedName>
</protein>
<dbReference type="GO" id="GO:0005524">
    <property type="term" value="F:ATP binding"/>
    <property type="evidence" value="ECO:0007669"/>
    <property type="project" value="UniProtKB-KW"/>
</dbReference>
<dbReference type="RefSeq" id="WP_137622716.1">
    <property type="nucleotide sequence ID" value="NZ_NXMA01000012.1"/>
</dbReference>
<evidence type="ECO:0000256" key="2">
    <source>
        <dbReference type="ARBA" id="ARBA00022448"/>
    </source>
</evidence>
<comment type="caution">
    <text evidence="6">The sequence shown here is derived from an EMBL/GenBank/DDBJ whole genome shotgun (WGS) entry which is preliminary data.</text>
</comment>
<dbReference type="AlphaFoldDB" id="A0A4U7BQ35"/>
<comment type="similarity">
    <text evidence="1">Belongs to the ABC transporter superfamily.</text>
</comment>
<dbReference type="InterPro" id="IPR003439">
    <property type="entry name" value="ABC_transporter-like_ATP-bd"/>
</dbReference>
<keyword evidence="4 6" id="KW-0067">ATP-binding</keyword>
<keyword evidence="2" id="KW-0813">Transport</keyword>
<dbReference type="Pfam" id="PF00005">
    <property type="entry name" value="ABC_tran"/>
    <property type="match status" value="1"/>
</dbReference>
<evidence type="ECO:0000256" key="4">
    <source>
        <dbReference type="ARBA" id="ARBA00022840"/>
    </source>
</evidence>
<dbReference type="OrthoDB" id="9806726at2"/>
<sequence length="268" mass="30653">MEFFCIKNLNYCYNQEYVLKNINLSYDNKDFLSIIGPNGAGKSTLVKLILGLLNSKNTIQFSGIKKNEIGYVPQHTLANPNFFPRVIDVVLMGLINKKIFGFYNKNDKEKAMMALRNVGMQDFYKKTINELSGGQRQRVFIARALVDECKMLILDEPTASVDSKSAIEIFELLASLHAKGVGILLVCHDINLVLTFSDKIAHLNKELFLHPNQKEKKKSEFLKHLYENHSHFCDVEMSLNSCLCDDTNCHYKESCQKKENCLKKENNV</sequence>
<name>A0A4U7BQ35_9BACT</name>
<proteinExistence type="inferred from homology"/>
<organism evidence="6 7">
    <name type="scientific">Campylobacter aviculae</name>
    <dbReference type="NCBI Taxonomy" id="2510190"/>
    <lineage>
        <taxon>Bacteria</taxon>
        <taxon>Pseudomonadati</taxon>
        <taxon>Campylobacterota</taxon>
        <taxon>Epsilonproteobacteria</taxon>
        <taxon>Campylobacterales</taxon>
        <taxon>Campylobacteraceae</taxon>
        <taxon>Campylobacter</taxon>
    </lineage>
</organism>
<gene>
    <name evidence="6" type="ORF">CQA76_07060</name>
</gene>
<dbReference type="EMBL" id="NXMA01000012">
    <property type="protein sequence ID" value="TKX31046.1"/>
    <property type="molecule type" value="Genomic_DNA"/>
</dbReference>
<dbReference type="SUPFAM" id="SSF52540">
    <property type="entry name" value="P-loop containing nucleoside triphosphate hydrolases"/>
    <property type="match status" value="1"/>
</dbReference>
<dbReference type="InterPro" id="IPR050153">
    <property type="entry name" value="Metal_Ion_Import_ABC"/>
</dbReference>
<accession>A0A4U7BQ35</accession>
<evidence type="ECO:0000256" key="3">
    <source>
        <dbReference type="ARBA" id="ARBA00022741"/>
    </source>
</evidence>
<keyword evidence="3" id="KW-0547">Nucleotide-binding</keyword>
<evidence type="ECO:0000313" key="7">
    <source>
        <dbReference type="Proteomes" id="UP000310353"/>
    </source>
</evidence>
<keyword evidence="7" id="KW-1185">Reference proteome</keyword>
<dbReference type="PROSITE" id="PS00211">
    <property type="entry name" value="ABC_TRANSPORTER_1"/>
    <property type="match status" value="1"/>
</dbReference>
<feature type="domain" description="ABC transporter" evidence="5">
    <location>
        <begin position="4"/>
        <end position="230"/>
    </location>
</feature>
<evidence type="ECO:0000256" key="1">
    <source>
        <dbReference type="ARBA" id="ARBA00005417"/>
    </source>
</evidence>